<evidence type="ECO:0000256" key="1">
    <source>
        <dbReference type="ARBA" id="ARBA00004245"/>
    </source>
</evidence>
<gene>
    <name evidence="7" type="primary">LOC117674160</name>
</gene>
<evidence type="ECO:0000256" key="3">
    <source>
        <dbReference type="ARBA" id="ARBA00022490"/>
    </source>
</evidence>
<dbReference type="GO" id="GO:0005737">
    <property type="term" value="C:cytoplasm"/>
    <property type="evidence" value="ECO:0007669"/>
    <property type="project" value="TreeGrafter"/>
</dbReference>
<evidence type="ECO:0000313" key="7">
    <source>
        <dbReference type="RefSeq" id="XP_034287889.1"/>
    </source>
</evidence>
<dbReference type="KEGG" id="pgut:117674160"/>
<dbReference type="PANTHER" id="PTHR12021">
    <property type="entry name" value="THYMOSIN BETA"/>
    <property type="match status" value="1"/>
</dbReference>
<dbReference type="GO" id="GO:0007015">
    <property type="term" value="P:actin filament organization"/>
    <property type="evidence" value="ECO:0007669"/>
    <property type="project" value="InterPro"/>
</dbReference>
<dbReference type="GeneID" id="117674160"/>
<evidence type="ECO:0000256" key="2">
    <source>
        <dbReference type="ARBA" id="ARBA00009511"/>
    </source>
</evidence>
<evidence type="ECO:0000313" key="6">
    <source>
        <dbReference type="Proteomes" id="UP001652622"/>
    </source>
</evidence>
<dbReference type="AlphaFoldDB" id="A0A6P9CXB5"/>
<dbReference type="GO" id="GO:0005856">
    <property type="term" value="C:cytoskeleton"/>
    <property type="evidence" value="ECO:0007669"/>
    <property type="project" value="UniProtKB-SubCell"/>
</dbReference>
<dbReference type="PANTHER" id="PTHR12021:SF11">
    <property type="entry name" value="THYMOSIN BETA-15A-RELATED"/>
    <property type="match status" value="1"/>
</dbReference>
<evidence type="ECO:0000256" key="5">
    <source>
        <dbReference type="SAM" id="MobiDB-lite"/>
    </source>
</evidence>
<dbReference type="RefSeq" id="XP_034287889.1">
    <property type="nucleotide sequence ID" value="XM_034431998.1"/>
</dbReference>
<keyword evidence="4" id="KW-0206">Cytoskeleton</keyword>
<dbReference type="Gene3D" id="1.20.5.520">
    <property type="entry name" value="Single helix bin"/>
    <property type="match status" value="1"/>
</dbReference>
<dbReference type="GO" id="GO:0030334">
    <property type="term" value="P:regulation of cell migration"/>
    <property type="evidence" value="ECO:0007669"/>
    <property type="project" value="TreeGrafter"/>
</dbReference>
<proteinExistence type="inferred from homology"/>
<dbReference type="InterPro" id="IPR038386">
    <property type="entry name" value="Beta-thymosin_sf"/>
</dbReference>
<accession>A0A6P9CXB5</accession>
<dbReference type="InParanoid" id="A0A6P9CXB5"/>
<sequence>MCDKPDLSEVEKKLKKMNTEEKDMLPSKEIIEQDKECAKSS</sequence>
<comment type="similarity">
    <text evidence="2">Belongs to the thymosin beta family.</text>
</comment>
<dbReference type="GO" id="GO:0003785">
    <property type="term" value="F:actin monomer binding"/>
    <property type="evidence" value="ECO:0007669"/>
    <property type="project" value="InterPro"/>
</dbReference>
<feature type="region of interest" description="Disordered" evidence="5">
    <location>
        <begin position="17"/>
        <end position="41"/>
    </location>
</feature>
<reference evidence="7" key="1">
    <citation type="submission" date="2025-08" db="UniProtKB">
        <authorList>
            <consortium name="RefSeq"/>
        </authorList>
    </citation>
    <scope>IDENTIFICATION</scope>
    <source>
        <tissue evidence="7">Blood</tissue>
    </source>
</reference>
<evidence type="ECO:0000256" key="4">
    <source>
        <dbReference type="ARBA" id="ARBA00023212"/>
    </source>
</evidence>
<dbReference type="Proteomes" id="UP001652622">
    <property type="component" value="Unplaced"/>
</dbReference>
<keyword evidence="6" id="KW-1185">Reference proteome</keyword>
<name>A0A6P9CXB5_PANGU</name>
<keyword evidence="3" id="KW-0963">Cytoplasm</keyword>
<organism evidence="6 7">
    <name type="scientific">Pantherophis guttatus</name>
    <name type="common">Corn snake</name>
    <name type="synonym">Elaphe guttata</name>
    <dbReference type="NCBI Taxonomy" id="94885"/>
    <lineage>
        <taxon>Eukaryota</taxon>
        <taxon>Metazoa</taxon>
        <taxon>Chordata</taxon>
        <taxon>Craniata</taxon>
        <taxon>Vertebrata</taxon>
        <taxon>Euteleostomi</taxon>
        <taxon>Lepidosauria</taxon>
        <taxon>Squamata</taxon>
        <taxon>Bifurcata</taxon>
        <taxon>Unidentata</taxon>
        <taxon>Episquamata</taxon>
        <taxon>Toxicofera</taxon>
        <taxon>Serpentes</taxon>
        <taxon>Colubroidea</taxon>
        <taxon>Colubridae</taxon>
        <taxon>Colubrinae</taxon>
        <taxon>Pantherophis</taxon>
    </lineage>
</organism>
<dbReference type="Pfam" id="PF01290">
    <property type="entry name" value="Thymosin"/>
    <property type="match status" value="1"/>
</dbReference>
<comment type="subcellular location">
    <subcellularLocation>
        <location evidence="1">Cytoplasm</location>
        <location evidence="1">Cytoskeleton</location>
    </subcellularLocation>
</comment>
<dbReference type="InterPro" id="IPR001152">
    <property type="entry name" value="Beta-thymosin"/>
</dbReference>
<protein>
    <submittedName>
        <fullName evidence="7">Thymosin beta-15A homolog</fullName>
    </submittedName>
</protein>